<evidence type="ECO:0008006" key="5">
    <source>
        <dbReference type="Google" id="ProtNLM"/>
    </source>
</evidence>
<gene>
    <name evidence="3" type="ORF">GA0116948_11728</name>
</gene>
<name>A0A1C4FV26_9BACT</name>
<evidence type="ECO:0000256" key="2">
    <source>
        <dbReference type="SAM" id="SignalP"/>
    </source>
</evidence>
<dbReference type="EMBL" id="FMAR01000017">
    <property type="protein sequence ID" value="SCC59503.1"/>
    <property type="molecule type" value="Genomic_DNA"/>
</dbReference>
<dbReference type="STRING" id="1335309.GA0116948_11728"/>
<dbReference type="RefSeq" id="WP_089714940.1">
    <property type="nucleotide sequence ID" value="NZ_FMAR01000017.1"/>
</dbReference>
<proteinExistence type="predicted"/>
<evidence type="ECO:0000313" key="4">
    <source>
        <dbReference type="Proteomes" id="UP000242818"/>
    </source>
</evidence>
<reference evidence="3 4" key="1">
    <citation type="submission" date="2016-08" db="EMBL/GenBank/DDBJ databases">
        <authorList>
            <person name="Seilhamer J.J."/>
        </authorList>
    </citation>
    <scope>NUCLEOTIDE SEQUENCE [LARGE SCALE GENOMIC DNA]</scope>
    <source>
        <strain evidence="3 4">A37T2</strain>
    </source>
</reference>
<keyword evidence="2" id="KW-0732">Signal</keyword>
<sequence>MKIIVLFLAGCLTVSGTHAQFFKKAGNKIKSITHKKDSDSASVSEEGGEPTMPSDEEEQALKRSPQRANPALVISGDSAVVIDSSFDFDVSIYQEMEAYQGNQLVKDGGQEIVIYYSTIRPLFGIQLSSRSTGTRNQYYGDFEKLSLLSLTAYQHVGTGQKQPMSLEAVEPAYPGDFGYLGVLLKTGNKKVIAGVACEEFLARNDNHVTNTNRGGVTAHVWIPMDPRTLFPGYGYIPKHFQDEIETLRTQGGYAPFIFPLEMYLEYGNGDKVYTFTNDIMIGEHRTVQVRDIVR</sequence>
<dbReference type="Proteomes" id="UP000242818">
    <property type="component" value="Unassembled WGS sequence"/>
</dbReference>
<feature type="signal peptide" evidence="2">
    <location>
        <begin position="1"/>
        <end position="19"/>
    </location>
</feature>
<protein>
    <recommendedName>
        <fullName evidence="5">GLPGLI family protein</fullName>
    </recommendedName>
</protein>
<organism evidence="3 4">
    <name type="scientific">Chitinophaga costaii</name>
    <dbReference type="NCBI Taxonomy" id="1335309"/>
    <lineage>
        <taxon>Bacteria</taxon>
        <taxon>Pseudomonadati</taxon>
        <taxon>Bacteroidota</taxon>
        <taxon>Chitinophagia</taxon>
        <taxon>Chitinophagales</taxon>
        <taxon>Chitinophagaceae</taxon>
        <taxon>Chitinophaga</taxon>
    </lineage>
</organism>
<evidence type="ECO:0000313" key="3">
    <source>
        <dbReference type="EMBL" id="SCC59503.1"/>
    </source>
</evidence>
<feature type="chain" id="PRO_5008692134" description="GLPGLI family protein" evidence="2">
    <location>
        <begin position="20"/>
        <end position="294"/>
    </location>
</feature>
<feature type="region of interest" description="Disordered" evidence="1">
    <location>
        <begin position="33"/>
        <end position="67"/>
    </location>
</feature>
<dbReference type="AlphaFoldDB" id="A0A1C4FV26"/>
<evidence type="ECO:0000256" key="1">
    <source>
        <dbReference type="SAM" id="MobiDB-lite"/>
    </source>
</evidence>
<dbReference type="OrthoDB" id="662571at2"/>
<keyword evidence="4" id="KW-1185">Reference proteome</keyword>
<accession>A0A1C4FV26</accession>